<comment type="caution">
    <text evidence="5">The sequence shown here is derived from an EMBL/GenBank/DDBJ whole genome shotgun (WGS) entry which is preliminary data.</text>
</comment>
<comment type="similarity">
    <text evidence="1">Belongs to the HipA Ser/Thr kinase family.</text>
</comment>
<dbReference type="InterPro" id="IPR012893">
    <property type="entry name" value="HipA-like_C"/>
</dbReference>
<dbReference type="InterPro" id="IPR052028">
    <property type="entry name" value="HipA_Ser/Thr_kinase"/>
</dbReference>
<evidence type="ECO:0000256" key="1">
    <source>
        <dbReference type="ARBA" id="ARBA00010164"/>
    </source>
</evidence>
<dbReference type="Proteomes" id="UP000248856">
    <property type="component" value="Unassembled WGS sequence"/>
</dbReference>
<dbReference type="InterPro" id="IPR036390">
    <property type="entry name" value="WH_DNA-bd_sf"/>
</dbReference>
<dbReference type="OrthoDB" id="8555656at2"/>
<dbReference type="PANTHER" id="PTHR37419">
    <property type="entry name" value="SERINE/THREONINE-PROTEIN KINASE TOXIN HIPA"/>
    <property type="match status" value="1"/>
</dbReference>
<dbReference type="GO" id="GO:0006355">
    <property type="term" value="P:regulation of DNA-templated transcription"/>
    <property type="evidence" value="ECO:0007669"/>
    <property type="project" value="UniProtKB-ARBA"/>
</dbReference>
<keyword evidence="2" id="KW-0808">Transferase</keyword>
<dbReference type="GO" id="GO:0004674">
    <property type="term" value="F:protein serine/threonine kinase activity"/>
    <property type="evidence" value="ECO:0007669"/>
    <property type="project" value="TreeGrafter"/>
</dbReference>
<proteinExistence type="inferred from homology"/>
<sequence>MQDRSDALRLALRRGPVAARALAERLGVSQPTVSRALAALGDEVVRLGSARSIQYVLRDLSRGYPAVPVHRVDAQGRTRWLGDLVPVHPGGHVMRQADGVALHSDGLPWWLFDMRPQGYLGRAFLLRHGGALGLPSRLSDWTDADAMRALLAHGADPVGNLLLGEAALGHFVHGPVPEPIPEADKAATYAALAGAAARGEAPGSSAGGEQPKFTAYAATSAGPRHMLVKFTEAEPGPVSERWRDLLLAEHLALRVLNEAGLPASCTAVLDHAGQRFLEVERFDRAGAMGRIGLFSLAALDAEFVGQGSGGWPSIVRALAGQRCVQPQAVEDAGRLWAFGTLIGNTDMHAGNLSFISEHGRPYALAPAYDMTPMAFAPRSGGGLPAAIPEAVIRPEVPSRLWREAEQLARRYLAALCGAPGFSDRFAACVDALEAHIETASTRIGRLA</sequence>
<dbReference type="Gene3D" id="1.10.1070.20">
    <property type="match status" value="1"/>
</dbReference>
<dbReference type="CDD" id="cd00090">
    <property type="entry name" value="HTH_ARSR"/>
    <property type="match status" value="1"/>
</dbReference>
<feature type="domain" description="HipA-like C-terminal" evidence="4">
    <location>
        <begin position="204"/>
        <end position="378"/>
    </location>
</feature>
<evidence type="ECO:0000256" key="3">
    <source>
        <dbReference type="ARBA" id="ARBA00022777"/>
    </source>
</evidence>
<dbReference type="Pfam" id="PF07804">
    <property type="entry name" value="HipA_C"/>
    <property type="match status" value="1"/>
</dbReference>
<dbReference type="InterPro" id="IPR011991">
    <property type="entry name" value="ArsR-like_HTH"/>
</dbReference>
<dbReference type="SUPFAM" id="SSF46785">
    <property type="entry name" value="Winged helix' DNA-binding domain"/>
    <property type="match status" value="1"/>
</dbReference>
<evidence type="ECO:0000313" key="5">
    <source>
        <dbReference type="EMBL" id="RAR83506.1"/>
    </source>
</evidence>
<dbReference type="NCBIfam" id="NF007297">
    <property type="entry name" value="PRK09775.1"/>
    <property type="match status" value="1"/>
</dbReference>
<dbReference type="EMBL" id="QLTA01000014">
    <property type="protein sequence ID" value="RAR83506.1"/>
    <property type="molecule type" value="Genomic_DNA"/>
</dbReference>
<evidence type="ECO:0000256" key="2">
    <source>
        <dbReference type="ARBA" id="ARBA00022679"/>
    </source>
</evidence>
<evidence type="ECO:0000313" key="6">
    <source>
        <dbReference type="Proteomes" id="UP000248856"/>
    </source>
</evidence>
<evidence type="ECO:0000259" key="4">
    <source>
        <dbReference type="Pfam" id="PF07804"/>
    </source>
</evidence>
<reference evidence="5 6" key="1">
    <citation type="submission" date="2018-06" db="EMBL/GenBank/DDBJ databases">
        <title>Genomic Encyclopedia of Archaeal and Bacterial Type Strains, Phase II (KMG-II): from individual species to whole genera.</title>
        <authorList>
            <person name="Goeker M."/>
        </authorList>
    </citation>
    <scope>NUCLEOTIDE SEQUENCE [LARGE SCALE GENOMIC DNA]</scope>
    <source>
        <strain evidence="5 6">CFPB 3232</strain>
    </source>
</reference>
<protein>
    <submittedName>
        <fullName evidence="5">HipA-like protein</fullName>
    </submittedName>
</protein>
<keyword evidence="3" id="KW-0418">Kinase</keyword>
<dbReference type="GO" id="GO:0005829">
    <property type="term" value="C:cytosol"/>
    <property type="evidence" value="ECO:0007669"/>
    <property type="project" value="TreeGrafter"/>
</dbReference>
<dbReference type="RefSeq" id="WP_111876961.1">
    <property type="nucleotide sequence ID" value="NZ_CBCSGC010000001.1"/>
</dbReference>
<organism evidence="5 6">
    <name type="scientific">Paracidovorax anthurii</name>
    <dbReference type="NCBI Taxonomy" id="78229"/>
    <lineage>
        <taxon>Bacteria</taxon>
        <taxon>Pseudomonadati</taxon>
        <taxon>Pseudomonadota</taxon>
        <taxon>Betaproteobacteria</taxon>
        <taxon>Burkholderiales</taxon>
        <taxon>Comamonadaceae</taxon>
        <taxon>Paracidovorax</taxon>
    </lineage>
</organism>
<dbReference type="AlphaFoldDB" id="A0A328ZMD0"/>
<dbReference type="PANTHER" id="PTHR37419:SF8">
    <property type="entry name" value="TOXIN YJJJ"/>
    <property type="match status" value="1"/>
</dbReference>
<keyword evidence="6" id="KW-1185">Reference proteome</keyword>
<dbReference type="InterPro" id="IPR036388">
    <property type="entry name" value="WH-like_DNA-bd_sf"/>
</dbReference>
<accession>A0A328ZMD0</accession>
<name>A0A328ZMD0_9BURK</name>
<gene>
    <name evidence="5" type="ORF">AX018_101411</name>
</gene>
<dbReference type="Gene3D" id="1.10.10.10">
    <property type="entry name" value="Winged helix-like DNA-binding domain superfamily/Winged helix DNA-binding domain"/>
    <property type="match status" value="1"/>
</dbReference>